<sequence>MLANKKSLLAALVLASSSLAATAADDGTLKYSHSLVYLKCEAGACTPGTTTHFSSMKVYYKYIADIPPHSEARLYWNNNEPADISAGKNVAHTVAGECPAGSSETHLTAKWFLSDFKPVTAITTDCNGLTYTYSVHEFNF</sequence>
<keyword evidence="3" id="KW-1185">Reference proteome</keyword>
<proteinExistence type="predicted"/>
<feature type="signal peptide" evidence="1">
    <location>
        <begin position="1"/>
        <end position="23"/>
    </location>
</feature>
<protein>
    <submittedName>
        <fullName evidence="2">Uncharacterized protein</fullName>
    </submittedName>
</protein>
<accession>A0AAE9Z103</accession>
<organism evidence="2 3">
    <name type="scientific">Thalassomonas viridans</name>
    <dbReference type="NCBI Taxonomy" id="137584"/>
    <lineage>
        <taxon>Bacteria</taxon>
        <taxon>Pseudomonadati</taxon>
        <taxon>Pseudomonadota</taxon>
        <taxon>Gammaproteobacteria</taxon>
        <taxon>Alteromonadales</taxon>
        <taxon>Colwelliaceae</taxon>
        <taxon>Thalassomonas</taxon>
    </lineage>
</organism>
<reference evidence="2 3" key="1">
    <citation type="journal article" date="2015" name="Genome Announc.">
        <title>Draft Genome Sequences of Marine Isolates of Thalassomonas viridans and Thalassomonas actiniarum.</title>
        <authorList>
            <person name="Olonade I."/>
            <person name="van Zyl L.J."/>
            <person name="Trindade M."/>
        </authorList>
    </citation>
    <scope>NUCLEOTIDE SEQUENCE [LARGE SCALE GENOMIC DNA]</scope>
    <source>
        <strain evidence="2 3">XOM25</strain>
    </source>
</reference>
<evidence type="ECO:0000313" key="3">
    <source>
        <dbReference type="Proteomes" id="UP000032352"/>
    </source>
</evidence>
<dbReference type="Proteomes" id="UP000032352">
    <property type="component" value="Chromosome"/>
</dbReference>
<keyword evidence="1" id="KW-0732">Signal</keyword>
<evidence type="ECO:0000313" key="2">
    <source>
        <dbReference type="EMBL" id="WDE03203.1"/>
    </source>
</evidence>
<gene>
    <name evidence="2" type="ORF">SG34_017555</name>
</gene>
<name>A0AAE9Z103_9GAMM</name>
<feature type="chain" id="PRO_5041982557" evidence="1">
    <location>
        <begin position="24"/>
        <end position="140"/>
    </location>
</feature>
<dbReference type="EMBL" id="CP059733">
    <property type="protein sequence ID" value="WDE03203.1"/>
    <property type="molecule type" value="Genomic_DNA"/>
</dbReference>
<dbReference type="RefSeq" id="WP_044839786.1">
    <property type="nucleotide sequence ID" value="NZ_CP059733.1"/>
</dbReference>
<evidence type="ECO:0000256" key="1">
    <source>
        <dbReference type="SAM" id="SignalP"/>
    </source>
</evidence>
<dbReference type="KEGG" id="tvd:SG34_017555"/>
<reference evidence="2 3" key="2">
    <citation type="journal article" date="2022" name="Mar. Drugs">
        <title>Bioassay-Guided Fractionation Leads to the Detection of Cholic Acid Generated by the Rare Thalassomonas sp.</title>
        <authorList>
            <person name="Pheiffer F."/>
            <person name="Schneider Y.K."/>
            <person name="Hansen E.H."/>
            <person name="Andersen J.H."/>
            <person name="Isaksson J."/>
            <person name="Busche T."/>
            <person name="R C."/>
            <person name="Kalinowski J."/>
            <person name="Zyl L.V."/>
            <person name="Trindade M."/>
        </authorList>
    </citation>
    <scope>NUCLEOTIDE SEQUENCE [LARGE SCALE GENOMIC DNA]</scope>
    <source>
        <strain evidence="2 3">XOM25</strain>
    </source>
</reference>
<dbReference type="AlphaFoldDB" id="A0AAE9Z103"/>